<dbReference type="STRING" id="104421.E2A5W3"/>
<sequence length="393" mass="44361">MRSSLCLATELIVAQFSKMSDKSEYGTPIERNVQKEDYSTPAAEFLQWRSTRDQYATPVTPDVSHILTREDTPGMSSPCDKSLLARMSEFCLSTPKNICGPTTPKMDSILMNLEKNLDWMADKDASSMMDSNSSNLTYDDSSNDHLSSRDAESDATQETVIPSGFAEAETKKLENNLVDTESTDLLDKSTATLLYDQPGSRDRVYETDTFDTFNVQYNRNVSSTRSYVEKLGMKEQDRPSGCFRCFWSPRRIMRTSPCRFRESKRIEERHLEDCGSVKTTSGSIESAKTSGDREDPLLKLRLGRIRGDREVQIPEERAKSDVPFPPSHKMTVAEVFDERTGSPRPEVLKQHFILEGRIDEAAALRIINDGAALLRSEKTMIDIEAPVTGEWKI</sequence>
<feature type="region of interest" description="Disordered" evidence="1">
    <location>
        <begin position="125"/>
        <end position="164"/>
    </location>
</feature>
<dbReference type="InterPro" id="IPR029052">
    <property type="entry name" value="Metallo-depent_PP-like"/>
</dbReference>
<dbReference type="OMA" id="QHYLERM"/>
<accession>E2A5W3</accession>
<dbReference type="AlphaFoldDB" id="E2A5W3"/>
<proteinExistence type="predicted"/>
<name>E2A5W3_CAMFO</name>
<protein>
    <submittedName>
        <fullName evidence="2">Serine/threonine-protein phosphatase 2B catalytic subunit 2</fullName>
    </submittedName>
</protein>
<keyword evidence="3" id="KW-1185">Reference proteome</keyword>
<dbReference type="OrthoDB" id="5593063at2759"/>
<evidence type="ECO:0000313" key="3">
    <source>
        <dbReference type="Proteomes" id="UP000000311"/>
    </source>
</evidence>
<dbReference type="EMBL" id="GL437069">
    <property type="protein sequence ID" value="EFN71181.1"/>
    <property type="molecule type" value="Genomic_DNA"/>
</dbReference>
<evidence type="ECO:0000256" key="1">
    <source>
        <dbReference type="SAM" id="MobiDB-lite"/>
    </source>
</evidence>
<organism evidence="3">
    <name type="scientific">Camponotus floridanus</name>
    <name type="common">Florida carpenter ant</name>
    <dbReference type="NCBI Taxonomy" id="104421"/>
    <lineage>
        <taxon>Eukaryota</taxon>
        <taxon>Metazoa</taxon>
        <taxon>Ecdysozoa</taxon>
        <taxon>Arthropoda</taxon>
        <taxon>Hexapoda</taxon>
        <taxon>Insecta</taxon>
        <taxon>Pterygota</taxon>
        <taxon>Neoptera</taxon>
        <taxon>Endopterygota</taxon>
        <taxon>Hymenoptera</taxon>
        <taxon>Apocrita</taxon>
        <taxon>Aculeata</taxon>
        <taxon>Formicoidea</taxon>
        <taxon>Formicidae</taxon>
        <taxon>Formicinae</taxon>
        <taxon>Camponotus</taxon>
    </lineage>
</organism>
<dbReference type="GO" id="GO:0033192">
    <property type="term" value="F:calmodulin-dependent protein phosphatase activity"/>
    <property type="evidence" value="ECO:0007669"/>
    <property type="project" value="InterPro"/>
</dbReference>
<dbReference type="PANTHER" id="PTHR45673">
    <property type="entry name" value="SERINE/THREONINE-PROTEIN PHOSPHATASE 2B CATALYTIC SUBUNIT 1-RELATED"/>
    <property type="match status" value="1"/>
</dbReference>
<feature type="compositionally biased region" description="Low complexity" evidence="1">
    <location>
        <begin position="126"/>
        <end position="135"/>
    </location>
</feature>
<dbReference type="Proteomes" id="UP000000311">
    <property type="component" value="Unassembled WGS sequence"/>
</dbReference>
<dbReference type="InParanoid" id="E2A5W3"/>
<evidence type="ECO:0000313" key="2">
    <source>
        <dbReference type="EMBL" id="EFN71181.1"/>
    </source>
</evidence>
<reference evidence="2 3" key="1">
    <citation type="journal article" date="2010" name="Science">
        <title>Genomic comparison of the ants Camponotus floridanus and Harpegnathos saltator.</title>
        <authorList>
            <person name="Bonasio R."/>
            <person name="Zhang G."/>
            <person name="Ye C."/>
            <person name="Mutti N.S."/>
            <person name="Fang X."/>
            <person name="Qin N."/>
            <person name="Donahue G."/>
            <person name="Yang P."/>
            <person name="Li Q."/>
            <person name="Li C."/>
            <person name="Zhang P."/>
            <person name="Huang Z."/>
            <person name="Berger S.L."/>
            <person name="Reinberg D."/>
            <person name="Wang J."/>
            <person name="Liebig J."/>
        </authorList>
    </citation>
    <scope>NUCLEOTIDE SEQUENCE [LARGE SCALE GENOMIC DNA]</scope>
    <source>
        <strain evidence="3">C129</strain>
    </source>
</reference>
<gene>
    <name evidence="2" type="ORF">EAG_14165</name>
</gene>
<feature type="compositionally biased region" description="Basic and acidic residues" evidence="1">
    <location>
        <begin position="142"/>
        <end position="152"/>
    </location>
</feature>
<dbReference type="Gene3D" id="3.60.21.10">
    <property type="match status" value="1"/>
</dbReference>
<dbReference type="InterPro" id="IPR043360">
    <property type="entry name" value="PP2B"/>
</dbReference>
<dbReference type="GO" id="GO:0097720">
    <property type="term" value="P:calcineurin-mediated signaling"/>
    <property type="evidence" value="ECO:0007669"/>
    <property type="project" value="InterPro"/>
</dbReference>